<dbReference type="AlphaFoldDB" id="A0AAV3ZXU2"/>
<keyword evidence="4" id="KW-1185">Reference proteome</keyword>
<keyword evidence="2" id="KW-0812">Transmembrane</keyword>
<evidence type="ECO:0000256" key="1">
    <source>
        <dbReference type="SAM" id="MobiDB-lite"/>
    </source>
</evidence>
<proteinExistence type="predicted"/>
<evidence type="ECO:0000313" key="4">
    <source>
        <dbReference type="Proteomes" id="UP000735302"/>
    </source>
</evidence>
<protein>
    <submittedName>
        <fullName evidence="3">Uncharacterized protein</fullName>
    </submittedName>
</protein>
<evidence type="ECO:0000256" key="2">
    <source>
        <dbReference type="SAM" id="Phobius"/>
    </source>
</evidence>
<organism evidence="3 4">
    <name type="scientific">Plakobranchus ocellatus</name>
    <dbReference type="NCBI Taxonomy" id="259542"/>
    <lineage>
        <taxon>Eukaryota</taxon>
        <taxon>Metazoa</taxon>
        <taxon>Spiralia</taxon>
        <taxon>Lophotrochozoa</taxon>
        <taxon>Mollusca</taxon>
        <taxon>Gastropoda</taxon>
        <taxon>Heterobranchia</taxon>
        <taxon>Euthyneura</taxon>
        <taxon>Panpulmonata</taxon>
        <taxon>Sacoglossa</taxon>
        <taxon>Placobranchoidea</taxon>
        <taxon>Plakobranchidae</taxon>
        <taxon>Plakobranchus</taxon>
    </lineage>
</organism>
<keyword evidence="2" id="KW-1133">Transmembrane helix</keyword>
<comment type="caution">
    <text evidence="3">The sequence shown here is derived from an EMBL/GenBank/DDBJ whole genome shotgun (WGS) entry which is preliminary data.</text>
</comment>
<sequence>MLLVRCVEPTSCRGLKSARERRLPSVMGSKRFKANKGGGGGERGEWDPSVNQRRPSLLAVSQPMTAHTEINNIRTCDFELGRGKGGASSRDTRQKKFEMFVLFLLVIRPQTTAAAMTVRWMWESTWKYIGFRVRDKKVMHNGECPKFA</sequence>
<accession>A0AAV3ZXU2</accession>
<name>A0AAV3ZXU2_9GAST</name>
<feature type="region of interest" description="Disordered" evidence="1">
    <location>
        <begin position="27"/>
        <end position="50"/>
    </location>
</feature>
<feature type="transmembrane region" description="Helical" evidence="2">
    <location>
        <begin position="100"/>
        <end position="122"/>
    </location>
</feature>
<dbReference type="EMBL" id="BLXT01003003">
    <property type="protein sequence ID" value="GFN99491.1"/>
    <property type="molecule type" value="Genomic_DNA"/>
</dbReference>
<keyword evidence="2" id="KW-0472">Membrane</keyword>
<gene>
    <name evidence="3" type="ORF">PoB_002599700</name>
</gene>
<dbReference type="Proteomes" id="UP000735302">
    <property type="component" value="Unassembled WGS sequence"/>
</dbReference>
<reference evidence="3 4" key="1">
    <citation type="journal article" date="2021" name="Elife">
        <title>Chloroplast acquisition without the gene transfer in kleptoplastic sea slugs, Plakobranchus ocellatus.</title>
        <authorList>
            <person name="Maeda T."/>
            <person name="Takahashi S."/>
            <person name="Yoshida T."/>
            <person name="Shimamura S."/>
            <person name="Takaki Y."/>
            <person name="Nagai Y."/>
            <person name="Toyoda A."/>
            <person name="Suzuki Y."/>
            <person name="Arimoto A."/>
            <person name="Ishii H."/>
            <person name="Satoh N."/>
            <person name="Nishiyama T."/>
            <person name="Hasebe M."/>
            <person name="Maruyama T."/>
            <person name="Minagawa J."/>
            <person name="Obokata J."/>
            <person name="Shigenobu S."/>
        </authorList>
    </citation>
    <scope>NUCLEOTIDE SEQUENCE [LARGE SCALE GENOMIC DNA]</scope>
</reference>
<evidence type="ECO:0000313" key="3">
    <source>
        <dbReference type="EMBL" id="GFN99491.1"/>
    </source>
</evidence>